<evidence type="ECO:0000313" key="2">
    <source>
        <dbReference type="Proteomes" id="UP000243423"/>
    </source>
</evidence>
<organism evidence="1 2">
    <name type="scientific">Cryptomonas paramaecium</name>
    <dbReference type="NCBI Taxonomy" id="2898"/>
    <lineage>
        <taxon>Eukaryota</taxon>
        <taxon>Cryptophyceae</taxon>
        <taxon>Cryptomonadales</taxon>
        <taxon>Cryptomonadaceae</taxon>
        <taxon>Cryptomonas</taxon>
    </lineage>
</organism>
<dbReference type="AlphaFoldDB" id="F2HIB6"/>
<proteinExistence type="predicted"/>
<dbReference type="RefSeq" id="XP_003239938.1">
    <property type="nucleotide sequence ID" value="XM_003239890.1"/>
</dbReference>
<sequence length="95" mass="11567">MVKKNVKPVYQYTWFLSTILSYKNFILYDKLLTSFSIKNFSYIDIFEILKVAKLVTYSKNLDIFINFQVLFLKNNFCFIWDMLKNLVLKFCYRTN</sequence>
<geneLocation type="nucleomorph" evidence="1"/>
<accession>F2HIB6</accession>
<protein>
    <submittedName>
        <fullName evidence="1">Uncharacterized protein</fullName>
    </submittedName>
</protein>
<dbReference type="GeneID" id="10447294"/>
<reference evidence="1 2" key="1">
    <citation type="journal article" date="2011" name="Genome Biol. Evol.">
        <title>Complete nucleomorph genome sequence of the nonphotosynthetic alga Cryptomonas paramecium reveals a core nucleomorph gene set.</title>
        <authorList>
            <person name="Tanifuji G."/>
            <person name="Onodera N.T."/>
            <person name="Wheeler T.J."/>
            <person name="Dlutek M."/>
            <person name="Donaher N."/>
            <person name="Archibald J.M."/>
        </authorList>
    </citation>
    <scope>NUCLEOTIDE SEQUENCE [LARGE SCALE GENOMIC DNA]</scope>
    <source>
        <strain evidence="1 2">CCAP977/2A</strain>
    </source>
</reference>
<dbReference type="EMBL" id="CP002174">
    <property type="protein sequence ID" value="AEA39040.1"/>
    <property type="molecule type" value="Genomic_DNA"/>
</dbReference>
<keyword evidence="1" id="KW-0542">Nucleomorph</keyword>
<evidence type="ECO:0000313" key="1">
    <source>
        <dbReference type="EMBL" id="AEA39040.1"/>
    </source>
</evidence>
<name>F2HIB6_9CRYP</name>
<gene>
    <name evidence="1" type="ORF">CPARA_3gp382</name>
</gene>
<dbReference type="Proteomes" id="UP000243423">
    <property type="component" value="Nucleomorph 3"/>
</dbReference>